<accession>A0A4Y8PZI9</accession>
<dbReference type="GO" id="GO:0046983">
    <property type="term" value="F:protein dimerization activity"/>
    <property type="evidence" value="ECO:0007669"/>
    <property type="project" value="InterPro"/>
</dbReference>
<keyword evidence="4" id="KW-0808">Transferase</keyword>
<gene>
    <name evidence="12" type="ORF">B5M42_14895</name>
</gene>
<dbReference type="PANTHER" id="PTHR24421:SF10">
    <property type="entry name" value="NITRATE_NITRITE SENSOR PROTEIN NARQ"/>
    <property type="match status" value="1"/>
</dbReference>
<dbReference type="SUPFAM" id="SSF55874">
    <property type="entry name" value="ATPase domain of HSP90 chaperone/DNA topoisomerase II/histidine kinase"/>
    <property type="match status" value="1"/>
</dbReference>
<evidence type="ECO:0000313" key="12">
    <source>
        <dbReference type="EMBL" id="TFE86374.1"/>
    </source>
</evidence>
<keyword evidence="7" id="KW-0067">ATP-binding</keyword>
<keyword evidence="5" id="KW-0547">Nucleotide-binding</keyword>
<dbReference type="OrthoDB" id="773385at2"/>
<evidence type="ECO:0000256" key="2">
    <source>
        <dbReference type="ARBA" id="ARBA00012438"/>
    </source>
</evidence>
<dbReference type="GO" id="GO:0016020">
    <property type="term" value="C:membrane"/>
    <property type="evidence" value="ECO:0007669"/>
    <property type="project" value="InterPro"/>
</dbReference>
<evidence type="ECO:0000256" key="9">
    <source>
        <dbReference type="SAM" id="Phobius"/>
    </source>
</evidence>
<feature type="domain" description="Signal transduction histidine kinase subgroup 3 dimerisation and phosphoacceptor" evidence="11">
    <location>
        <begin position="80"/>
        <end position="137"/>
    </location>
</feature>
<evidence type="ECO:0000259" key="11">
    <source>
        <dbReference type="Pfam" id="PF07730"/>
    </source>
</evidence>
<evidence type="ECO:0000256" key="8">
    <source>
        <dbReference type="ARBA" id="ARBA00023012"/>
    </source>
</evidence>
<dbReference type="GO" id="GO:0000155">
    <property type="term" value="F:phosphorelay sensor kinase activity"/>
    <property type="evidence" value="ECO:0007669"/>
    <property type="project" value="InterPro"/>
</dbReference>
<dbReference type="RefSeq" id="WP_134754187.1">
    <property type="nucleotide sequence ID" value="NZ_MYFO02000014.1"/>
</dbReference>
<dbReference type="Gene3D" id="1.20.5.1930">
    <property type="match status" value="1"/>
</dbReference>
<feature type="domain" description="Histidine kinase/HSP90-like ATPase" evidence="10">
    <location>
        <begin position="184"/>
        <end position="263"/>
    </location>
</feature>
<feature type="transmembrane region" description="Helical" evidence="9">
    <location>
        <begin position="40"/>
        <end position="58"/>
    </location>
</feature>
<dbReference type="InterPro" id="IPR011712">
    <property type="entry name" value="Sig_transdc_His_kin_sub3_dim/P"/>
</dbReference>
<keyword evidence="9" id="KW-0812">Transmembrane</keyword>
<dbReference type="EC" id="2.7.13.3" evidence="2"/>
<keyword evidence="9" id="KW-0472">Membrane</keyword>
<evidence type="ECO:0000256" key="6">
    <source>
        <dbReference type="ARBA" id="ARBA00022777"/>
    </source>
</evidence>
<evidence type="ECO:0000313" key="13">
    <source>
        <dbReference type="Proteomes" id="UP000298246"/>
    </source>
</evidence>
<proteinExistence type="predicted"/>
<evidence type="ECO:0000256" key="5">
    <source>
        <dbReference type="ARBA" id="ARBA00022741"/>
    </source>
</evidence>
<dbReference type="Pfam" id="PF02518">
    <property type="entry name" value="HATPase_c"/>
    <property type="match status" value="1"/>
</dbReference>
<reference evidence="12 13" key="1">
    <citation type="submission" date="2017-03" db="EMBL/GenBank/DDBJ databases">
        <title>Isolation of Levoglucosan Utilizing Bacteria.</title>
        <authorList>
            <person name="Arya A.S."/>
        </authorList>
    </citation>
    <scope>NUCLEOTIDE SEQUENCE [LARGE SCALE GENOMIC DNA]</scope>
    <source>
        <strain evidence="12 13">MEC069</strain>
    </source>
</reference>
<dbReference type="AlphaFoldDB" id="A0A4Y8PZI9"/>
<dbReference type="InterPro" id="IPR003594">
    <property type="entry name" value="HATPase_dom"/>
</dbReference>
<comment type="caution">
    <text evidence="12">The sequence shown here is derived from an EMBL/GenBank/DDBJ whole genome shotgun (WGS) entry which is preliminary data.</text>
</comment>
<evidence type="ECO:0000256" key="3">
    <source>
        <dbReference type="ARBA" id="ARBA00022553"/>
    </source>
</evidence>
<dbReference type="GO" id="GO:0005524">
    <property type="term" value="F:ATP binding"/>
    <property type="evidence" value="ECO:0007669"/>
    <property type="project" value="UniProtKB-KW"/>
</dbReference>
<dbReference type="Pfam" id="PF07730">
    <property type="entry name" value="HisKA_3"/>
    <property type="match status" value="1"/>
</dbReference>
<evidence type="ECO:0000256" key="1">
    <source>
        <dbReference type="ARBA" id="ARBA00000085"/>
    </source>
</evidence>
<name>A0A4Y8PZI9_9BACL</name>
<dbReference type="InterPro" id="IPR036890">
    <property type="entry name" value="HATPase_C_sf"/>
</dbReference>
<protein>
    <recommendedName>
        <fullName evidence="2">histidine kinase</fullName>
        <ecNumber evidence="2">2.7.13.3</ecNumber>
    </recommendedName>
</protein>
<comment type="catalytic activity">
    <reaction evidence="1">
        <text>ATP + protein L-histidine = ADP + protein N-phospho-L-histidine.</text>
        <dbReference type="EC" id="2.7.13.3"/>
    </reaction>
</comment>
<keyword evidence="13" id="KW-1185">Reference proteome</keyword>
<keyword evidence="6 12" id="KW-0418">Kinase</keyword>
<evidence type="ECO:0000256" key="7">
    <source>
        <dbReference type="ARBA" id="ARBA00022840"/>
    </source>
</evidence>
<dbReference type="InterPro" id="IPR050482">
    <property type="entry name" value="Sensor_HK_TwoCompSys"/>
</dbReference>
<organism evidence="12 13">
    <name type="scientific">Paenibacillus athensensis</name>
    <dbReference type="NCBI Taxonomy" id="1967502"/>
    <lineage>
        <taxon>Bacteria</taxon>
        <taxon>Bacillati</taxon>
        <taxon>Bacillota</taxon>
        <taxon>Bacilli</taxon>
        <taxon>Bacillales</taxon>
        <taxon>Paenibacillaceae</taxon>
        <taxon>Paenibacillus</taxon>
    </lineage>
</organism>
<dbReference type="PANTHER" id="PTHR24421">
    <property type="entry name" value="NITRATE/NITRITE SENSOR PROTEIN NARX-RELATED"/>
    <property type="match status" value="1"/>
</dbReference>
<dbReference type="CDD" id="cd16917">
    <property type="entry name" value="HATPase_UhpB-NarQ-NarX-like"/>
    <property type="match status" value="1"/>
</dbReference>
<evidence type="ECO:0000259" key="10">
    <source>
        <dbReference type="Pfam" id="PF02518"/>
    </source>
</evidence>
<dbReference type="EMBL" id="MYFO01000019">
    <property type="protein sequence ID" value="TFE86374.1"/>
    <property type="molecule type" value="Genomic_DNA"/>
</dbReference>
<keyword evidence="9" id="KW-1133">Transmembrane helix</keyword>
<keyword evidence="3" id="KW-0597">Phosphoprotein</keyword>
<evidence type="ECO:0000256" key="4">
    <source>
        <dbReference type="ARBA" id="ARBA00022679"/>
    </source>
</evidence>
<keyword evidence="8" id="KW-0902">Two-component regulatory system</keyword>
<sequence>MTYKQIKWLILIIPPLTLMAWEYARHHLFMDYMSMEVGNWLAPLIVLAVSITFLRRLFTMLEATQEELNRERFAQIASKEREKIARELHDGIAQSLFLMSIRMDQLEQTEQAAATGELRQTVHQVNEYVRQAISNLRYPTDPAALPWMQYLESMVADLSRESGLAAEWDWQLTEEQLTAKEKVELYASIREALLNVRKHAKAQHVWIRSSEQPGGWTCSVIDDGQGAEEPREEQSGRYGLKIMRERAAEMGWQLRFGRDDGKTILEIRKEGG</sequence>
<dbReference type="Proteomes" id="UP000298246">
    <property type="component" value="Unassembled WGS sequence"/>
</dbReference>
<dbReference type="Gene3D" id="3.30.565.10">
    <property type="entry name" value="Histidine kinase-like ATPase, C-terminal domain"/>
    <property type="match status" value="1"/>
</dbReference>